<dbReference type="EMBL" id="JBHTBF010000003">
    <property type="protein sequence ID" value="MFC7318924.1"/>
    <property type="molecule type" value="Genomic_DNA"/>
</dbReference>
<evidence type="ECO:0000256" key="1">
    <source>
        <dbReference type="ARBA" id="ARBA00000813"/>
    </source>
</evidence>
<dbReference type="SUPFAM" id="SSF56796">
    <property type="entry name" value="Dehydroquinate synthase-like"/>
    <property type="match status" value="1"/>
</dbReference>
<evidence type="ECO:0000256" key="3">
    <source>
        <dbReference type="ARBA" id="ARBA00013182"/>
    </source>
</evidence>
<gene>
    <name evidence="10" type="ORF">ACFQPE_19295</name>
</gene>
<dbReference type="AlphaFoldDB" id="A0ABD6AG14"/>
<dbReference type="RefSeq" id="WP_276306234.1">
    <property type="nucleotide sequence ID" value="NZ_CP119993.1"/>
</dbReference>
<feature type="region of interest" description="Disordered" evidence="7">
    <location>
        <begin position="217"/>
        <end position="237"/>
    </location>
</feature>
<keyword evidence="11" id="KW-1185">Reference proteome</keyword>
<organism evidence="10 11">
    <name type="scientific">Halomarina halobia</name>
    <dbReference type="NCBI Taxonomy" id="3033386"/>
    <lineage>
        <taxon>Archaea</taxon>
        <taxon>Methanobacteriati</taxon>
        <taxon>Methanobacteriota</taxon>
        <taxon>Stenosarchaea group</taxon>
        <taxon>Halobacteria</taxon>
        <taxon>Halobacteriales</taxon>
        <taxon>Natronomonadaceae</taxon>
        <taxon>Halomarina</taxon>
    </lineage>
</organism>
<evidence type="ECO:0000256" key="7">
    <source>
        <dbReference type="SAM" id="MobiDB-lite"/>
    </source>
</evidence>
<evidence type="ECO:0000256" key="2">
    <source>
        <dbReference type="ARBA" id="ARBA00010005"/>
    </source>
</evidence>
<comment type="catalytic activity">
    <reaction evidence="6">
        <text>4-hydroxybutanoate + 2-oxoglutarate = (R)-2-hydroxyglutarate + succinate semialdehyde</text>
        <dbReference type="Rhea" id="RHEA:24734"/>
        <dbReference type="ChEBI" id="CHEBI:15801"/>
        <dbReference type="ChEBI" id="CHEBI:16724"/>
        <dbReference type="ChEBI" id="CHEBI:16810"/>
        <dbReference type="ChEBI" id="CHEBI:57706"/>
        <dbReference type="EC" id="1.1.99.24"/>
    </reaction>
</comment>
<name>A0ABD6AG14_9EURY</name>
<dbReference type="Pfam" id="PF25137">
    <property type="entry name" value="ADH_Fe_C"/>
    <property type="match status" value="1"/>
</dbReference>
<dbReference type="Pfam" id="PF00465">
    <property type="entry name" value="Fe-ADH"/>
    <property type="match status" value="1"/>
</dbReference>
<reference evidence="10 11" key="1">
    <citation type="journal article" date="2019" name="Int. J. Syst. Evol. Microbiol.">
        <title>The Global Catalogue of Microorganisms (GCM) 10K type strain sequencing project: providing services to taxonomists for standard genome sequencing and annotation.</title>
        <authorList>
            <consortium name="The Broad Institute Genomics Platform"/>
            <consortium name="The Broad Institute Genome Sequencing Center for Infectious Disease"/>
            <person name="Wu L."/>
            <person name="Ma J."/>
        </authorList>
    </citation>
    <scope>NUCLEOTIDE SEQUENCE [LARGE SCALE GENOMIC DNA]</scope>
    <source>
        <strain evidence="10 11">PSR21</strain>
    </source>
</reference>
<dbReference type="PANTHER" id="PTHR11496">
    <property type="entry name" value="ALCOHOL DEHYDROGENASE"/>
    <property type="match status" value="1"/>
</dbReference>
<evidence type="ECO:0000313" key="11">
    <source>
        <dbReference type="Proteomes" id="UP001596547"/>
    </source>
</evidence>
<dbReference type="FunFam" id="3.40.50.1970:FF:000003">
    <property type="entry name" value="Alcohol dehydrogenase, iron-containing"/>
    <property type="match status" value="1"/>
</dbReference>
<dbReference type="GO" id="GO:0016616">
    <property type="term" value="F:oxidoreductase activity, acting on the CH-OH group of donors, NAD or NADP as acceptor"/>
    <property type="evidence" value="ECO:0007669"/>
    <property type="project" value="UniProtKB-ARBA"/>
</dbReference>
<proteinExistence type="inferred from homology"/>
<evidence type="ECO:0000256" key="4">
    <source>
        <dbReference type="ARBA" id="ARBA00022946"/>
    </source>
</evidence>
<dbReference type="InterPro" id="IPR001670">
    <property type="entry name" value="ADH_Fe/GldA"/>
</dbReference>
<dbReference type="InterPro" id="IPR039697">
    <property type="entry name" value="Alcohol_dehydrogenase_Fe"/>
</dbReference>
<dbReference type="PANTHER" id="PTHR11496:SF83">
    <property type="entry name" value="HYDROXYACID-OXOACID TRANSHYDROGENASE, MITOCHONDRIAL"/>
    <property type="match status" value="1"/>
</dbReference>
<dbReference type="InterPro" id="IPR042157">
    <property type="entry name" value="HOT"/>
</dbReference>
<dbReference type="Gene3D" id="3.40.50.1970">
    <property type="match status" value="1"/>
</dbReference>
<comment type="similarity">
    <text evidence="2">Belongs to the iron-containing alcohol dehydrogenase family. Hydroxyacid-oxoacid transhydrogenase subfamily.</text>
</comment>
<comment type="caution">
    <text evidence="10">The sequence shown here is derived from an EMBL/GenBank/DDBJ whole genome shotgun (WGS) entry which is preliminary data.</text>
</comment>
<evidence type="ECO:0000256" key="5">
    <source>
        <dbReference type="ARBA" id="ARBA00023002"/>
    </source>
</evidence>
<dbReference type="CDD" id="cd08190">
    <property type="entry name" value="HOT"/>
    <property type="match status" value="1"/>
</dbReference>
<evidence type="ECO:0000259" key="9">
    <source>
        <dbReference type="Pfam" id="PF25137"/>
    </source>
</evidence>
<dbReference type="Gene3D" id="1.20.1090.10">
    <property type="entry name" value="Dehydroquinate synthase-like - alpha domain"/>
    <property type="match status" value="1"/>
</dbReference>
<dbReference type="InterPro" id="IPR018211">
    <property type="entry name" value="ADH_Fe_CS"/>
</dbReference>
<evidence type="ECO:0000313" key="10">
    <source>
        <dbReference type="EMBL" id="MFC7318924.1"/>
    </source>
</evidence>
<dbReference type="PROSITE" id="PS00913">
    <property type="entry name" value="ADH_IRON_1"/>
    <property type="match status" value="1"/>
</dbReference>
<dbReference type="EC" id="1.1.99.24" evidence="3"/>
<feature type="domain" description="Alcohol dehydrogenase iron-type/glycerol dehydrogenase GldA" evidence="8">
    <location>
        <begin position="15"/>
        <end position="185"/>
    </location>
</feature>
<feature type="domain" description="Fe-containing alcohol dehydrogenase-like C-terminal" evidence="9">
    <location>
        <begin position="235"/>
        <end position="407"/>
    </location>
</feature>
<comment type="catalytic activity">
    <reaction evidence="1">
        <text>(S)-3-hydroxybutanoate + 2-oxoglutarate = (R)-2-hydroxyglutarate + acetoacetate</text>
        <dbReference type="Rhea" id="RHEA:23048"/>
        <dbReference type="ChEBI" id="CHEBI:11047"/>
        <dbReference type="ChEBI" id="CHEBI:13705"/>
        <dbReference type="ChEBI" id="CHEBI:15801"/>
        <dbReference type="ChEBI" id="CHEBI:16810"/>
        <dbReference type="EC" id="1.1.99.24"/>
    </reaction>
</comment>
<evidence type="ECO:0000256" key="6">
    <source>
        <dbReference type="ARBA" id="ARBA00049496"/>
    </source>
</evidence>
<dbReference type="InterPro" id="IPR056798">
    <property type="entry name" value="ADH_Fe_C"/>
</dbReference>
<protein>
    <recommendedName>
        <fullName evidence="3">hydroxyacid-oxoacid transhydrogenase</fullName>
        <ecNumber evidence="3">1.1.99.24</ecNumber>
    </recommendedName>
</protein>
<keyword evidence="4" id="KW-0809">Transit peptide</keyword>
<accession>A0ABD6AG14</accession>
<dbReference type="GeneID" id="79317890"/>
<dbReference type="GO" id="GO:0047988">
    <property type="term" value="F:hydroxyacid-oxoacid transhydrogenase activity"/>
    <property type="evidence" value="ECO:0007669"/>
    <property type="project" value="UniProtKB-EC"/>
</dbReference>
<feature type="compositionally biased region" description="Basic and acidic residues" evidence="7">
    <location>
        <begin position="217"/>
        <end position="227"/>
    </location>
</feature>
<dbReference type="Proteomes" id="UP001596547">
    <property type="component" value="Unassembled WGS sequence"/>
</dbReference>
<sequence>MFEPETVWTFDAADRVSFSVGAANELGDELSAFDASSVLFVSDAGVVDAGIVSYLTDRLPDGIEYGVYGDVEPEADIDVYRDALERARADSPDVVVGVGGGSAMDVAKTTGALLEVDEDPLAFVAPPTGEGKPVPRSGRPVVCLPTTAGTGAETSPVTVISLPDRETKVGISSRYQYPDLAVLDPTLSVTLPPEQTASSGMDALAQAIEAHTVRRYDQKPRADDSVGRPDYGGRTPLTDSLAEQAIKLVSGNIRRAVGNGEDLEARSGMLLGSFLAGLAYTNAGVTVNHAMAMAIGGRLHSPHGATVAVLLPASMRYNAGASPDRHARIATLLADAENGSGTGSKEAADAVEQLRSELGLPDGLSAFGATADDVRSFAERTIQLERLTSNNPRALPLSAVEDMIERSL</sequence>
<keyword evidence="5 10" id="KW-0560">Oxidoreductase</keyword>
<evidence type="ECO:0000259" key="8">
    <source>
        <dbReference type="Pfam" id="PF00465"/>
    </source>
</evidence>